<protein>
    <submittedName>
        <fullName evidence="2">Uncharacterized protein</fullName>
    </submittedName>
</protein>
<keyword evidence="3" id="KW-1185">Reference proteome</keyword>
<gene>
    <name evidence="2" type="ORF">Gohar_013634</name>
</gene>
<feature type="non-terminal residue" evidence="2">
    <location>
        <position position="144"/>
    </location>
</feature>
<name>A0A7J9H244_9ROSI</name>
<dbReference type="OrthoDB" id="999061at2759"/>
<evidence type="ECO:0000313" key="2">
    <source>
        <dbReference type="EMBL" id="MBA0803424.1"/>
    </source>
</evidence>
<accession>A0A7J9H244</accession>
<evidence type="ECO:0000313" key="3">
    <source>
        <dbReference type="Proteomes" id="UP000593560"/>
    </source>
</evidence>
<dbReference type="Proteomes" id="UP000593560">
    <property type="component" value="Unassembled WGS sequence"/>
</dbReference>
<feature type="compositionally biased region" description="Polar residues" evidence="1">
    <location>
        <begin position="91"/>
        <end position="115"/>
    </location>
</feature>
<proteinExistence type="predicted"/>
<comment type="caution">
    <text evidence="2">The sequence shown here is derived from an EMBL/GenBank/DDBJ whole genome shotgun (WGS) entry which is preliminary data.</text>
</comment>
<evidence type="ECO:0000256" key="1">
    <source>
        <dbReference type="SAM" id="MobiDB-lite"/>
    </source>
</evidence>
<organism evidence="2 3">
    <name type="scientific">Gossypium harknessii</name>
    <dbReference type="NCBI Taxonomy" id="34285"/>
    <lineage>
        <taxon>Eukaryota</taxon>
        <taxon>Viridiplantae</taxon>
        <taxon>Streptophyta</taxon>
        <taxon>Embryophyta</taxon>
        <taxon>Tracheophyta</taxon>
        <taxon>Spermatophyta</taxon>
        <taxon>Magnoliopsida</taxon>
        <taxon>eudicotyledons</taxon>
        <taxon>Gunneridae</taxon>
        <taxon>Pentapetalae</taxon>
        <taxon>rosids</taxon>
        <taxon>malvids</taxon>
        <taxon>Malvales</taxon>
        <taxon>Malvaceae</taxon>
        <taxon>Malvoideae</taxon>
        <taxon>Gossypium</taxon>
    </lineage>
</organism>
<dbReference type="EMBL" id="JABFAD010000007">
    <property type="protein sequence ID" value="MBA0803424.1"/>
    <property type="molecule type" value="Genomic_DNA"/>
</dbReference>
<dbReference type="AlphaFoldDB" id="A0A7J9H244"/>
<feature type="compositionally biased region" description="Acidic residues" evidence="1">
    <location>
        <begin position="116"/>
        <end position="144"/>
    </location>
</feature>
<feature type="region of interest" description="Disordered" evidence="1">
    <location>
        <begin position="85"/>
        <end position="144"/>
    </location>
</feature>
<reference evidence="2 3" key="1">
    <citation type="journal article" date="2019" name="Genome Biol. Evol.">
        <title>Insights into the evolution of the New World diploid cottons (Gossypium, subgenus Houzingenia) based on genome sequencing.</title>
        <authorList>
            <person name="Grover C.E."/>
            <person name="Arick M.A. 2nd"/>
            <person name="Thrash A."/>
            <person name="Conover J.L."/>
            <person name="Sanders W.S."/>
            <person name="Peterson D.G."/>
            <person name="Frelichowski J.E."/>
            <person name="Scheffler J.A."/>
            <person name="Scheffler B.E."/>
            <person name="Wendel J.F."/>
        </authorList>
    </citation>
    <scope>NUCLEOTIDE SEQUENCE [LARGE SCALE GENOMIC DNA]</scope>
    <source>
        <strain evidence="2">0</strain>
        <tissue evidence="2">Leaf</tissue>
    </source>
</reference>
<sequence length="144" mass="16468">VSSLGTFLDNAVILIVQEFYVSLQDHESRITEGHIWDTVLVRGKEVQEGVPMTSTEKLLKPSRSIIGDTLFQQYIKLRAKQLKDWNKQHQETTATPTLSKGSQLYTDMFESTNMGQEEEAHESEGEREEEEDGEDDEMDDEEAD</sequence>